<evidence type="ECO:0000313" key="2">
    <source>
        <dbReference type="EMBL" id="GAA4199180.1"/>
    </source>
</evidence>
<accession>A0ABP8B6B7</accession>
<gene>
    <name evidence="2" type="ORF">GCM10022252_50570</name>
</gene>
<organism evidence="2 3">
    <name type="scientific">Streptosporangium oxazolinicum</name>
    <dbReference type="NCBI Taxonomy" id="909287"/>
    <lineage>
        <taxon>Bacteria</taxon>
        <taxon>Bacillati</taxon>
        <taxon>Actinomycetota</taxon>
        <taxon>Actinomycetes</taxon>
        <taxon>Streptosporangiales</taxon>
        <taxon>Streptosporangiaceae</taxon>
        <taxon>Streptosporangium</taxon>
    </lineage>
</organism>
<proteinExistence type="predicted"/>
<sequence>MRRALVVRGGWEGHVPVEATELFVPELAGAGFEVTVADDLEVYADGPLLAGTDLIVQCWTGGVLTPEQEAGLVSAVRAGTGFAGWHGGLVATFDGSHDYLRMVGGLFLHHPEDFLTYDVVIDPAYADHPIVAGLDDFTVETEQYWMLTDAHNEVLATTRFVSPDTPMPVVWTRRWGRGKVFFSAVGHRLADLRHPTVYELTRRGLIWASR</sequence>
<dbReference type="Gene3D" id="3.40.50.880">
    <property type="match status" value="1"/>
</dbReference>
<evidence type="ECO:0000313" key="3">
    <source>
        <dbReference type="Proteomes" id="UP001501251"/>
    </source>
</evidence>
<dbReference type="Pfam" id="PF06283">
    <property type="entry name" value="ThuA"/>
    <property type="match status" value="1"/>
</dbReference>
<dbReference type="EMBL" id="BAABAQ010000010">
    <property type="protein sequence ID" value="GAA4199180.1"/>
    <property type="molecule type" value="Genomic_DNA"/>
</dbReference>
<dbReference type="Proteomes" id="UP001501251">
    <property type="component" value="Unassembled WGS sequence"/>
</dbReference>
<evidence type="ECO:0000259" key="1">
    <source>
        <dbReference type="Pfam" id="PF06283"/>
    </source>
</evidence>
<dbReference type="PANTHER" id="PTHR40469:SF2">
    <property type="entry name" value="GALACTOSE-BINDING DOMAIN-LIKE SUPERFAMILY PROTEIN"/>
    <property type="match status" value="1"/>
</dbReference>
<dbReference type="SUPFAM" id="SSF52317">
    <property type="entry name" value="Class I glutamine amidotransferase-like"/>
    <property type="match status" value="1"/>
</dbReference>
<feature type="domain" description="ThuA-like" evidence="1">
    <location>
        <begin position="3"/>
        <end position="208"/>
    </location>
</feature>
<keyword evidence="3" id="KW-1185">Reference proteome</keyword>
<dbReference type="InterPro" id="IPR029010">
    <property type="entry name" value="ThuA-like"/>
</dbReference>
<reference evidence="3" key="1">
    <citation type="journal article" date="2019" name="Int. J. Syst. Evol. Microbiol.">
        <title>The Global Catalogue of Microorganisms (GCM) 10K type strain sequencing project: providing services to taxonomists for standard genome sequencing and annotation.</title>
        <authorList>
            <consortium name="The Broad Institute Genomics Platform"/>
            <consortium name="The Broad Institute Genome Sequencing Center for Infectious Disease"/>
            <person name="Wu L."/>
            <person name="Ma J."/>
        </authorList>
    </citation>
    <scope>NUCLEOTIDE SEQUENCE [LARGE SCALE GENOMIC DNA]</scope>
    <source>
        <strain evidence="3">JCM 17388</strain>
    </source>
</reference>
<dbReference type="PANTHER" id="PTHR40469">
    <property type="entry name" value="SECRETED GLYCOSYL HYDROLASE"/>
    <property type="match status" value="1"/>
</dbReference>
<protein>
    <submittedName>
        <fullName evidence="2">ThuA domain-containing protein</fullName>
    </submittedName>
</protein>
<dbReference type="InterPro" id="IPR029062">
    <property type="entry name" value="Class_I_gatase-like"/>
</dbReference>
<name>A0ABP8B6B7_9ACTN</name>
<comment type="caution">
    <text evidence="2">The sequence shown here is derived from an EMBL/GenBank/DDBJ whole genome shotgun (WGS) entry which is preliminary data.</text>
</comment>